<feature type="compositionally biased region" description="Acidic residues" evidence="2">
    <location>
        <begin position="514"/>
        <end position="524"/>
    </location>
</feature>
<keyword evidence="1" id="KW-0862">Zinc</keyword>
<comment type="caution">
    <text evidence="4">The sequence shown here is derived from an EMBL/GenBank/DDBJ whole genome shotgun (WGS) entry which is preliminary data.</text>
</comment>
<feature type="region of interest" description="Disordered" evidence="2">
    <location>
        <begin position="421"/>
        <end position="557"/>
    </location>
</feature>
<proteinExistence type="predicted"/>
<feature type="region of interest" description="Disordered" evidence="2">
    <location>
        <begin position="56"/>
        <end position="145"/>
    </location>
</feature>
<evidence type="ECO:0000313" key="4">
    <source>
        <dbReference type="EMBL" id="KAL3804221.1"/>
    </source>
</evidence>
<dbReference type="PROSITE" id="PS50089">
    <property type="entry name" value="ZF_RING_2"/>
    <property type="match status" value="1"/>
</dbReference>
<evidence type="ECO:0000256" key="1">
    <source>
        <dbReference type="PROSITE-ProRule" id="PRU00175"/>
    </source>
</evidence>
<dbReference type="SUPFAM" id="SSF57850">
    <property type="entry name" value="RING/U-box"/>
    <property type="match status" value="1"/>
</dbReference>
<feature type="compositionally biased region" description="Acidic residues" evidence="2">
    <location>
        <begin position="432"/>
        <end position="450"/>
    </location>
</feature>
<feature type="region of interest" description="Disordered" evidence="2">
    <location>
        <begin position="795"/>
        <end position="820"/>
    </location>
</feature>
<dbReference type="Pfam" id="PF13920">
    <property type="entry name" value="zf-C3HC4_3"/>
    <property type="match status" value="1"/>
</dbReference>
<dbReference type="EMBL" id="JALLAZ020000094">
    <property type="protein sequence ID" value="KAL3804221.1"/>
    <property type="molecule type" value="Genomic_DNA"/>
</dbReference>
<feature type="compositionally biased region" description="Basic and acidic residues" evidence="2">
    <location>
        <begin position="81"/>
        <end position="95"/>
    </location>
</feature>
<feature type="compositionally biased region" description="Gly residues" evidence="2">
    <location>
        <begin position="525"/>
        <end position="539"/>
    </location>
</feature>
<reference evidence="4 5" key="1">
    <citation type="submission" date="2024-10" db="EMBL/GenBank/DDBJ databases">
        <title>Updated reference genomes for cyclostephanoid diatoms.</title>
        <authorList>
            <person name="Roberts W.R."/>
            <person name="Alverson A.J."/>
        </authorList>
    </citation>
    <scope>NUCLEOTIDE SEQUENCE [LARGE SCALE GENOMIC DNA]</scope>
    <source>
        <strain evidence="4 5">AJA276-08</strain>
    </source>
</reference>
<feature type="region of interest" description="Disordered" evidence="2">
    <location>
        <begin position="333"/>
        <end position="399"/>
    </location>
</feature>
<organism evidence="4 5">
    <name type="scientific">Stephanodiscus triporus</name>
    <dbReference type="NCBI Taxonomy" id="2934178"/>
    <lineage>
        <taxon>Eukaryota</taxon>
        <taxon>Sar</taxon>
        <taxon>Stramenopiles</taxon>
        <taxon>Ochrophyta</taxon>
        <taxon>Bacillariophyta</taxon>
        <taxon>Coscinodiscophyceae</taxon>
        <taxon>Thalassiosirophycidae</taxon>
        <taxon>Stephanodiscales</taxon>
        <taxon>Stephanodiscaceae</taxon>
        <taxon>Stephanodiscus</taxon>
    </lineage>
</organism>
<keyword evidence="5" id="KW-1185">Reference proteome</keyword>
<name>A0ABD3QYQ5_9STRA</name>
<dbReference type="GO" id="GO:0008270">
    <property type="term" value="F:zinc ion binding"/>
    <property type="evidence" value="ECO:0007669"/>
    <property type="project" value="UniProtKB-KW"/>
</dbReference>
<evidence type="ECO:0000259" key="3">
    <source>
        <dbReference type="PROSITE" id="PS50089"/>
    </source>
</evidence>
<dbReference type="InterPro" id="IPR001841">
    <property type="entry name" value="Znf_RING"/>
</dbReference>
<dbReference type="AlphaFoldDB" id="A0ABD3QYQ5"/>
<sequence length="820" mass="87632">MASSAFSFHCMICFEEFDTQTNYPVVLPCGHTYVCVACANRLDKCMECRTPLTMKLEAPTPPQSRDEVAQPRPASPSALDVQKENQKNRYADRVRNSPGFRRRYGHLEEYSDLGGRNSNKRYPGSSPRVGGNHPQQPPQPVPKVRLPLPKNAVLLSLIQASEPARKRAEVEAPTTPQKSNLDLTSPPRLMKNIASSSSSSSSSSTGPSTLPQFSRPSSLFHHDGSSSGEHLDGGGGGGGNNHPQTPAHHLLGSSSSVDDEEHKIRVGTYLEGGPCGTYAVASRGGLLVYPTLFEHTLPRSLDGLRGDYDADAVTRDVEKVVKNYYKESAAGNMMKTKKGGGGVGTDGDSPPPPARDRGDFVAWCKSGAAGGGGKSSTTPPRPPSQARGKGSPRASPLNTTLVESHDDENVEAHCCETSIDTNLAGDGIDLTQGDDDGEYSVSDGESESEAEGGSCTSDPGPTRQKSTFRRRSSPFESCATDRSGGTGPSNDVSPDNKDVDDYDVGVSVSFNAADLDDDDDDDGGGGEGGDSLSDIGGGTRALPPRLRPQGAYSRSASDIGACTVQEEAKLMKNFDRQFSQGASINNKKKKCHNDNNNDDFERPLIRLNYGDRVQVVSMDSRGWVKLARGYGYIRLENDKQLMKLERLSAGLMIDLQSSLLTSDDNVVVSAPAGMIRSESELSISHRRSDSELNLGSSKLPGATPTSLDDIELNARSPDTSPTKQRMEIRTAKSHSPGRSPSLGALGTPPSPPYGQIATNLSMTTPTRVNFRTGLSGHRALTSSHSHPHDFIGGGNIRSMSNHAGISTTVKKSDRRGRSIY</sequence>
<feature type="compositionally biased region" description="Low complexity" evidence="2">
    <location>
        <begin position="195"/>
        <end position="204"/>
    </location>
</feature>
<feature type="region of interest" description="Disordered" evidence="2">
    <location>
        <begin position="163"/>
        <end position="259"/>
    </location>
</feature>
<feature type="compositionally biased region" description="Basic and acidic residues" evidence="2">
    <location>
        <begin position="220"/>
        <end position="232"/>
    </location>
</feature>
<feature type="compositionally biased region" description="Polar residues" evidence="2">
    <location>
        <begin position="174"/>
        <end position="183"/>
    </location>
</feature>
<feature type="region of interest" description="Disordered" evidence="2">
    <location>
        <begin position="680"/>
        <end position="752"/>
    </location>
</feature>
<keyword evidence="1" id="KW-0479">Metal-binding</keyword>
<dbReference type="SMART" id="SM00184">
    <property type="entry name" value="RING"/>
    <property type="match status" value="1"/>
</dbReference>
<accession>A0ABD3QYQ5</accession>
<dbReference type="InterPro" id="IPR013083">
    <property type="entry name" value="Znf_RING/FYVE/PHD"/>
</dbReference>
<feature type="compositionally biased region" description="Polar residues" evidence="2">
    <location>
        <begin position="205"/>
        <end position="217"/>
    </location>
</feature>
<evidence type="ECO:0000313" key="5">
    <source>
        <dbReference type="Proteomes" id="UP001530315"/>
    </source>
</evidence>
<keyword evidence="1" id="KW-0863">Zinc-finger</keyword>
<feature type="domain" description="RING-type" evidence="3">
    <location>
        <begin position="10"/>
        <end position="49"/>
    </location>
</feature>
<feature type="compositionally biased region" description="Polar residues" evidence="2">
    <location>
        <begin position="797"/>
        <end position="809"/>
    </location>
</feature>
<protein>
    <recommendedName>
        <fullName evidence="3">RING-type domain-containing protein</fullName>
    </recommendedName>
</protein>
<gene>
    <name evidence="4" type="ORF">ACHAW5_011141</name>
</gene>
<dbReference type="Gene3D" id="3.30.40.10">
    <property type="entry name" value="Zinc/RING finger domain, C3HC4 (zinc finger)"/>
    <property type="match status" value="1"/>
</dbReference>
<dbReference type="Proteomes" id="UP001530315">
    <property type="component" value="Unassembled WGS sequence"/>
</dbReference>
<evidence type="ECO:0000256" key="2">
    <source>
        <dbReference type="SAM" id="MobiDB-lite"/>
    </source>
</evidence>